<dbReference type="CDD" id="cd04688">
    <property type="entry name" value="NUDIX_Hydrolase"/>
    <property type="match status" value="1"/>
</dbReference>
<dbReference type="InterPro" id="IPR015797">
    <property type="entry name" value="NUDIX_hydrolase-like_dom_sf"/>
</dbReference>
<dbReference type="Proteomes" id="UP000597886">
    <property type="component" value="Unassembled WGS sequence"/>
</dbReference>
<protein>
    <submittedName>
        <fullName evidence="2">NUDIX domain-containing protein</fullName>
    </submittedName>
</protein>
<organism evidence="2 3">
    <name type="scientific">Ruegeria atlantica</name>
    <dbReference type="NCBI Taxonomy" id="81569"/>
    <lineage>
        <taxon>Bacteria</taxon>
        <taxon>Pseudomonadati</taxon>
        <taxon>Pseudomonadota</taxon>
        <taxon>Alphaproteobacteria</taxon>
        <taxon>Rhodobacterales</taxon>
        <taxon>Roseobacteraceae</taxon>
        <taxon>Ruegeria</taxon>
    </lineage>
</organism>
<dbReference type="RefSeq" id="WP_171331689.1">
    <property type="nucleotide sequence ID" value="NZ_WVRA01000009.1"/>
</dbReference>
<gene>
    <name evidence="2" type="ORF">GS634_19870</name>
</gene>
<evidence type="ECO:0000259" key="1">
    <source>
        <dbReference type="Pfam" id="PF00293"/>
    </source>
</evidence>
<feature type="domain" description="Nudix hydrolase" evidence="1">
    <location>
        <begin position="33"/>
        <end position="96"/>
    </location>
</feature>
<evidence type="ECO:0000313" key="3">
    <source>
        <dbReference type="Proteomes" id="UP000597886"/>
    </source>
</evidence>
<accession>A0AA90Z482</accession>
<comment type="caution">
    <text evidence="2">The sequence shown here is derived from an EMBL/GenBank/DDBJ whole genome shotgun (WGS) entry which is preliminary data.</text>
</comment>
<reference evidence="2" key="1">
    <citation type="submission" date="2019-12" db="EMBL/GenBank/DDBJ databases">
        <title>Ruegeria JWLKs population differentiation of coral mucus and skeleton niches.</title>
        <authorList>
            <person name="Luo D."/>
        </authorList>
    </citation>
    <scope>NUCLEOTIDE SEQUENCE</scope>
    <source>
        <strain evidence="2">HKCCD6181</strain>
    </source>
</reference>
<name>A0AA90Z482_9RHOB</name>
<dbReference type="SUPFAM" id="SSF55811">
    <property type="entry name" value="Nudix"/>
    <property type="match status" value="1"/>
</dbReference>
<sequence>MTIWRPQNSIRVTAIGLLWRGPRLLVADVCDDDNVLKGVHPLGGSIEFGETWQVALKREFREELQVDVEVSDAPLVLENIYTHEGSFGHEIIFAADVRLATPAELPDAPITFREDYGVICTARWRDIRKLGTRDGPQLFPNDLKQHLSSD</sequence>
<dbReference type="InterPro" id="IPR000086">
    <property type="entry name" value="NUDIX_hydrolase_dom"/>
</dbReference>
<proteinExistence type="predicted"/>
<dbReference type="EMBL" id="WVRA01000009">
    <property type="protein sequence ID" value="NOE20389.1"/>
    <property type="molecule type" value="Genomic_DNA"/>
</dbReference>
<dbReference type="Gene3D" id="3.90.79.10">
    <property type="entry name" value="Nucleoside Triphosphate Pyrophosphohydrolase"/>
    <property type="match status" value="1"/>
</dbReference>
<evidence type="ECO:0000313" key="2">
    <source>
        <dbReference type="EMBL" id="NOE20389.1"/>
    </source>
</evidence>
<dbReference type="AlphaFoldDB" id="A0AA90Z482"/>
<dbReference type="GO" id="GO:0003824">
    <property type="term" value="F:catalytic activity"/>
    <property type="evidence" value="ECO:0007669"/>
    <property type="project" value="UniProtKB-ARBA"/>
</dbReference>
<dbReference type="Pfam" id="PF00293">
    <property type="entry name" value="NUDIX"/>
    <property type="match status" value="1"/>
</dbReference>